<evidence type="ECO:0000256" key="1">
    <source>
        <dbReference type="ARBA" id="ARBA00001973"/>
    </source>
</evidence>
<feature type="chain" id="PRO_5040402727" description="lytic cellulose monooxygenase (C4-dehydrogenating)" evidence="17">
    <location>
        <begin position="20"/>
        <end position="307"/>
    </location>
</feature>
<comment type="cofactor">
    <cofactor evidence="1">
        <name>Cu(2+)</name>
        <dbReference type="ChEBI" id="CHEBI:29036"/>
    </cofactor>
</comment>
<dbReference type="GO" id="GO:0016787">
    <property type="term" value="F:hydrolase activity"/>
    <property type="evidence" value="ECO:0007669"/>
    <property type="project" value="UniProtKB-KW"/>
</dbReference>
<keyword evidence="4" id="KW-0479">Metal-binding</keyword>
<evidence type="ECO:0000256" key="14">
    <source>
        <dbReference type="ARBA" id="ARBA00045077"/>
    </source>
</evidence>
<evidence type="ECO:0000256" key="9">
    <source>
        <dbReference type="ARBA" id="ARBA00023033"/>
    </source>
</evidence>
<organism evidence="19 20">
    <name type="scientific">Thelephora terrestris</name>
    <dbReference type="NCBI Taxonomy" id="56493"/>
    <lineage>
        <taxon>Eukaryota</taxon>
        <taxon>Fungi</taxon>
        <taxon>Dikarya</taxon>
        <taxon>Basidiomycota</taxon>
        <taxon>Agaricomycotina</taxon>
        <taxon>Agaricomycetes</taxon>
        <taxon>Thelephorales</taxon>
        <taxon>Thelephoraceae</taxon>
        <taxon>Thelephora</taxon>
    </lineage>
</organism>
<dbReference type="EMBL" id="WIUZ02000001">
    <property type="protein sequence ID" value="KAF9792481.1"/>
    <property type="molecule type" value="Genomic_DNA"/>
</dbReference>
<dbReference type="GO" id="GO:0030245">
    <property type="term" value="P:cellulose catabolic process"/>
    <property type="evidence" value="ECO:0007669"/>
    <property type="project" value="UniProtKB-KW"/>
</dbReference>
<evidence type="ECO:0000256" key="11">
    <source>
        <dbReference type="ARBA" id="ARBA00023277"/>
    </source>
</evidence>
<keyword evidence="6" id="KW-0136">Cellulose degradation</keyword>
<comment type="catalytic activity">
    <reaction evidence="14">
        <text>[(1-&gt;4)-beta-D-glucosyl]n+m + reduced acceptor + O2 = 4-dehydro-beta-D-glucosyl-[(1-&gt;4)-beta-D-glucosyl]n-1 + [(1-&gt;4)-beta-D-glucosyl]m + acceptor + H2O.</text>
        <dbReference type="EC" id="1.14.99.56"/>
    </reaction>
</comment>
<dbReference type="EC" id="1.14.99.56" evidence="15"/>
<evidence type="ECO:0000256" key="3">
    <source>
        <dbReference type="ARBA" id="ARBA00022525"/>
    </source>
</evidence>
<name>A0A9P6LCG7_9AGAM</name>
<keyword evidence="10" id="KW-1015">Disulfide bond</keyword>
<gene>
    <name evidence="19" type="ORF">BJ322DRAFT_1102984</name>
</gene>
<dbReference type="InterPro" id="IPR049892">
    <property type="entry name" value="AA9"/>
</dbReference>
<evidence type="ECO:0000313" key="20">
    <source>
        <dbReference type="Proteomes" id="UP000736335"/>
    </source>
</evidence>
<keyword evidence="7" id="KW-0560">Oxidoreductase</keyword>
<dbReference type="GO" id="GO:0005576">
    <property type="term" value="C:extracellular region"/>
    <property type="evidence" value="ECO:0007669"/>
    <property type="project" value="UniProtKB-SubCell"/>
</dbReference>
<keyword evidence="5 17" id="KW-0732">Signal</keyword>
<evidence type="ECO:0000256" key="15">
    <source>
        <dbReference type="ARBA" id="ARBA00047174"/>
    </source>
</evidence>
<evidence type="ECO:0000259" key="18">
    <source>
        <dbReference type="Pfam" id="PF03443"/>
    </source>
</evidence>
<evidence type="ECO:0000256" key="8">
    <source>
        <dbReference type="ARBA" id="ARBA00023008"/>
    </source>
</evidence>
<reference evidence="19" key="2">
    <citation type="submission" date="2020-11" db="EMBL/GenBank/DDBJ databases">
        <authorList>
            <consortium name="DOE Joint Genome Institute"/>
            <person name="Kuo A."/>
            <person name="Miyauchi S."/>
            <person name="Kiss E."/>
            <person name="Drula E."/>
            <person name="Kohler A."/>
            <person name="Sanchez-Garcia M."/>
            <person name="Andreopoulos B."/>
            <person name="Barry K.W."/>
            <person name="Bonito G."/>
            <person name="Buee M."/>
            <person name="Carver A."/>
            <person name="Chen C."/>
            <person name="Cichocki N."/>
            <person name="Clum A."/>
            <person name="Culley D."/>
            <person name="Crous P.W."/>
            <person name="Fauchery L."/>
            <person name="Girlanda M."/>
            <person name="Hayes R."/>
            <person name="Keri Z."/>
            <person name="Labutti K."/>
            <person name="Lipzen A."/>
            <person name="Lombard V."/>
            <person name="Magnuson J."/>
            <person name="Maillard F."/>
            <person name="Morin E."/>
            <person name="Murat C."/>
            <person name="Nolan M."/>
            <person name="Ohm R."/>
            <person name="Pangilinan J."/>
            <person name="Pereira M."/>
            <person name="Perotto S."/>
            <person name="Peter M."/>
            <person name="Riley R."/>
            <person name="Sitrit Y."/>
            <person name="Stielow B."/>
            <person name="Szollosi G."/>
            <person name="Zifcakova L."/>
            <person name="Stursova M."/>
            <person name="Spatafora J.W."/>
            <person name="Tedersoo L."/>
            <person name="Vaario L.-M."/>
            <person name="Yamada A."/>
            <person name="Yan M."/>
            <person name="Wang P."/>
            <person name="Xu J."/>
            <person name="Bruns T."/>
            <person name="Baldrian P."/>
            <person name="Vilgalys R."/>
            <person name="Henrissat B."/>
            <person name="Grigoriev I.V."/>
            <person name="Hibbett D."/>
            <person name="Nagy L.G."/>
            <person name="Martin F.M."/>
        </authorList>
    </citation>
    <scope>NUCLEOTIDE SEQUENCE</scope>
    <source>
        <strain evidence="19">UH-Tt-Lm1</strain>
    </source>
</reference>
<keyword evidence="9" id="KW-0503">Monooxygenase</keyword>
<dbReference type="InterPro" id="IPR005103">
    <property type="entry name" value="AA9_LPMO"/>
</dbReference>
<comment type="similarity">
    <text evidence="13">Belongs to the polysaccharide monooxygenase AA9 family.</text>
</comment>
<evidence type="ECO:0000256" key="7">
    <source>
        <dbReference type="ARBA" id="ARBA00023002"/>
    </source>
</evidence>
<dbReference type="GO" id="GO:0046872">
    <property type="term" value="F:metal ion binding"/>
    <property type="evidence" value="ECO:0007669"/>
    <property type="project" value="UniProtKB-KW"/>
</dbReference>
<proteinExistence type="inferred from homology"/>
<comment type="caution">
    <text evidence="19">The sequence shown here is derived from an EMBL/GenBank/DDBJ whole genome shotgun (WGS) entry which is preliminary data.</text>
</comment>
<protein>
    <recommendedName>
        <fullName evidence="15">lytic cellulose monooxygenase (C4-dehydrogenating)</fullName>
        <ecNumber evidence="15">1.14.99.56</ecNumber>
    </recommendedName>
</protein>
<dbReference type="Proteomes" id="UP000736335">
    <property type="component" value="Unassembled WGS sequence"/>
</dbReference>
<dbReference type="AlphaFoldDB" id="A0A9P6LCG7"/>
<evidence type="ECO:0000256" key="2">
    <source>
        <dbReference type="ARBA" id="ARBA00004613"/>
    </source>
</evidence>
<keyword evidence="3" id="KW-0964">Secreted</keyword>
<evidence type="ECO:0000256" key="10">
    <source>
        <dbReference type="ARBA" id="ARBA00023157"/>
    </source>
</evidence>
<feature type="compositionally biased region" description="Basic residues" evidence="16">
    <location>
        <begin position="284"/>
        <end position="307"/>
    </location>
</feature>
<feature type="signal peptide" evidence="17">
    <location>
        <begin position="1"/>
        <end position="19"/>
    </location>
</feature>
<dbReference type="PANTHER" id="PTHR33353:SF10">
    <property type="entry name" value="ENDO-BETA-1,4-GLUCANASE D"/>
    <property type="match status" value="1"/>
</dbReference>
<dbReference type="PANTHER" id="PTHR33353">
    <property type="entry name" value="PUTATIVE (AFU_ORTHOLOGUE AFUA_1G12560)-RELATED"/>
    <property type="match status" value="1"/>
</dbReference>
<evidence type="ECO:0000256" key="12">
    <source>
        <dbReference type="ARBA" id="ARBA00023326"/>
    </source>
</evidence>
<feature type="domain" description="Auxiliary Activity family 9 catalytic" evidence="18">
    <location>
        <begin position="20"/>
        <end position="213"/>
    </location>
</feature>
<dbReference type="Pfam" id="PF03443">
    <property type="entry name" value="AA9"/>
    <property type="match status" value="1"/>
</dbReference>
<keyword evidence="11" id="KW-0119">Carbohydrate metabolism</keyword>
<comment type="subcellular location">
    <subcellularLocation>
        <location evidence="2">Secreted</location>
    </subcellularLocation>
</comment>
<dbReference type="CDD" id="cd21175">
    <property type="entry name" value="LPMO_AA9"/>
    <property type="match status" value="1"/>
</dbReference>
<evidence type="ECO:0000256" key="13">
    <source>
        <dbReference type="ARBA" id="ARBA00044502"/>
    </source>
</evidence>
<evidence type="ECO:0000256" key="4">
    <source>
        <dbReference type="ARBA" id="ARBA00022723"/>
    </source>
</evidence>
<evidence type="ECO:0000256" key="16">
    <source>
        <dbReference type="SAM" id="MobiDB-lite"/>
    </source>
</evidence>
<sequence length="307" mass="32865">MRHFTILATLFATVTYVAAHGYVTAVTADGQSQSGWLPFSDPYLSPVPTRVIRKIPNDGPVLSISSTDIACNQGGNVGTNDTFDVNAGSDMTFKWTNWLEDHKGPVTTFMASCNGDCSSFTASNGKWFKIDQGGYTNGQWASDKLIANGNQWTSNIPAGLASGQYLVRYEIVALHSVGEPQYYPGCVQVNVKNGGADQPSASELTSFPGMYNGFAWPDIYTDNLNGFVVAGPKVVSFADNSTSNPTPPSSSSSVSPNSSGHSSTASRPYSTSTPANPSNTSTCRTKRSASKKRSFSAHRFHRRSSNH</sequence>
<feature type="region of interest" description="Disordered" evidence="16">
    <location>
        <begin position="240"/>
        <end position="307"/>
    </location>
</feature>
<keyword evidence="12" id="KW-0624">Polysaccharide degradation</keyword>
<accession>A0A9P6LCG7</accession>
<evidence type="ECO:0000256" key="17">
    <source>
        <dbReference type="SAM" id="SignalP"/>
    </source>
</evidence>
<evidence type="ECO:0000256" key="6">
    <source>
        <dbReference type="ARBA" id="ARBA00023001"/>
    </source>
</evidence>
<feature type="compositionally biased region" description="Low complexity" evidence="16">
    <location>
        <begin position="240"/>
        <end position="283"/>
    </location>
</feature>
<keyword evidence="20" id="KW-1185">Reference proteome</keyword>
<evidence type="ECO:0000313" key="19">
    <source>
        <dbReference type="EMBL" id="KAF9792481.1"/>
    </source>
</evidence>
<evidence type="ECO:0000256" key="5">
    <source>
        <dbReference type="ARBA" id="ARBA00022729"/>
    </source>
</evidence>
<dbReference type="GO" id="GO:0004497">
    <property type="term" value="F:monooxygenase activity"/>
    <property type="evidence" value="ECO:0007669"/>
    <property type="project" value="UniProtKB-KW"/>
</dbReference>
<keyword evidence="19" id="KW-0378">Hydrolase</keyword>
<dbReference type="Gene3D" id="2.70.50.70">
    <property type="match status" value="1"/>
</dbReference>
<keyword evidence="8" id="KW-0186">Copper</keyword>
<dbReference type="OrthoDB" id="4849160at2759"/>
<reference evidence="19" key="1">
    <citation type="journal article" date="2020" name="Nat. Commun.">
        <title>Large-scale genome sequencing of mycorrhizal fungi provides insights into the early evolution of symbiotic traits.</title>
        <authorList>
            <person name="Miyauchi S."/>
            <person name="Kiss E."/>
            <person name="Kuo A."/>
            <person name="Drula E."/>
            <person name="Kohler A."/>
            <person name="Sanchez-Garcia M."/>
            <person name="Morin E."/>
            <person name="Andreopoulos B."/>
            <person name="Barry K.W."/>
            <person name="Bonito G."/>
            <person name="Buee M."/>
            <person name="Carver A."/>
            <person name="Chen C."/>
            <person name="Cichocki N."/>
            <person name="Clum A."/>
            <person name="Culley D."/>
            <person name="Crous P.W."/>
            <person name="Fauchery L."/>
            <person name="Girlanda M."/>
            <person name="Hayes R.D."/>
            <person name="Keri Z."/>
            <person name="LaButti K."/>
            <person name="Lipzen A."/>
            <person name="Lombard V."/>
            <person name="Magnuson J."/>
            <person name="Maillard F."/>
            <person name="Murat C."/>
            <person name="Nolan M."/>
            <person name="Ohm R.A."/>
            <person name="Pangilinan J."/>
            <person name="Pereira M.F."/>
            <person name="Perotto S."/>
            <person name="Peter M."/>
            <person name="Pfister S."/>
            <person name="Riley R."/>
            <person name="Sitrit Y."/>
            <person name="Stielow J.B."/>
            <person name="Szollosi G."/>
            <person name="Zifcakova L."/>
            <person name="Stursova M."/>
            <person name="Spatafora J.W."/>
            <person name="Tedersoo L."/>
            <person name="Vaario L.M."/>
            <person name="Yamada A."/>
            <person name="Yan M."/>
            <person name="Wang P."/>
            <person name="Xu J."/>
            <person name="Bruns T."/>
            <person name="Baldrian P."/>
            <person name="Vilgalys R."/>
            <person name="Dunand C."/>
            <person name="Henrissat B."/>
            <person name="Grigoriev I.V."/>
            <person name="Hibbett D."/>
            <person name="Nagy L.G."/>
            <person name="Martin F.M."/>
        </authorList>
    </citation>
    <scope>NUCLEOTIDE SEQUENCE</scope>
    <source>
        <strain evidence="19">UH-Tt-Lm1</strain>
    </source>
</reference>